<dbReference type="GO" id="GO:0140359">
    <property type="term" value="F:ABC-type transporter activity"/>
    <property type="evidence" value="ECO:0007669"/>
    <property type="project" value="InterPro"/>
</dbReference>
<proteinExistence type="inferred from homology"/>
<evidence type="ECO:0000256" key="4">
    <source>
        <dbReference type="ARBA" id="ARBA00022475"/>
    </source>
</evidence>
<evidence type="ECO:0000256" key="7">
    <source>
        <dbReference type="ARBA" id="ARBA00023136"/>
    </source>
</evidence>
<dbReference type="EMBL" id="FQVH01000041">
    <property type="protein sequence ID" value="SHF73389.1"/>
    <property type="molecule type" value="Genomic_DNA"/>
</dbReference>
<dbReference type="InterPro" id="IPR013525">
    <property type="entry name" value="ABC2_TM"/>
</dbReference>
<evidence type="ECO:0000256" key="1">
    <source>
        <dbReference type="ARBA" id="ARBA00004651"/>
    </source>
</evidence>
<evidence type="ECO:0000256" key="2">
    <source>
        <dbReference type="ARBA" id="ARBA00007783"/>
    </source>
</evidence>
<comment type="subcellular location">
    <subcellularLocation>
        <location evidence="1">Cell membrane</location>
        <topology evidence="1">Multi-pass membrane protein</topology>
    </subcellularLocation>
</comment>
<accession>A0A1M5E2D4</accession>
<dbReference type="InterPro" id="IPR047817">
    <property type="entry name" value="ABC2_TM_bact-type"/>
</dbReference>
<dbReference type="PANTHER" id="PTHR30294">
    <property type="entry name" value="MEMBRANE COMPONENT OF ABC TRANSPORTER YHHJ-RELATED"/>
    <property type="match status" value="1"/>
</dbReference>
<feature type="domain" description="ABC transmembrane type-2" evidence="9">
    <location>
        <begin position="72"/>
        <end position="295"/>
    </location>
</feature>
<keyword evidence="11" id="KW-1185">Reference proteome</keyword>
<keyword evidence="4" id="KW-1003">Cell membrane</keyword>
<evidence type="ECO:0000256" key="3">
    <source>
        <dbReference type="ARBA" id="ARBA00022448"/>
    </source>
</evidence>
<dbReference type="PANTHER" id="PTHR30294:SF45">
    <property type="entry name" value="LINEARMYCIN RESISTANCE PERMEASE PROTEIN LNRN"/>
    <property type="match status" value="1"/>
</dbReference>
<keyword evidence="6 8" id="KW-1133">Transmembrane helix</keyword>
<sequence length="295" mass="32564">MEVGYIIPKGFSKRIETSAKAKIQVVKLGENQSATTISTIMNGYISKIRTAYITADTVKKQLKDGGIFDNVYTETLAKLNKPAATVKVEEITKNTVRQNDKKSYSPNVGFVVMFVMFMITFAMGAILQEKKEGTWGRLLSTPTSPFEILGGHFLGVFAQGYIQMFILVVLTSILFNTYWGNSYFLLFIVMSAFLLAVMGLGLMLSGFVRTYAQLGALGPIVIVPTSMISGIYWPVDIMPDFMQKLALFMPQYWAMKGIASLVLGGGDFTIILMPVLILLGFAVVFFTIGIGLLRE</sequence>
<evidence type="ECO:0000256" key="8">
    <source>
        <dbReference type="SAM" id="Phobius"/>
    </source>
</evidence>
<protein>
    <submittedName>
        <fullName evidence="10">ABC-2 type transport system permease protein</fullName>
    </submittedName>
</protein>
<dbReference type="Gene3D" id="3.40.1710.10">
    <property type="entry name" value="abc type-2 transporter like domain"/>
    <property type="match status" value="1"/>
</dbReference>
<evidence type="ECO:0000256" key="6">
    <source>
        <dbReference type="ARBA" id="ARBA00022989"/>
    </source>
</evidence>
<dbReference type="Proteomes" id="UP000184088">
    <property type="component" value="Unassembled WGS sequence"/>
</dbReference>
<feature type="transmembrane region" description="Helical" evidence="8">
    <location>
        <begin position="214"/>
        <end position="233"/>
    </location>
</feature>
<dbReference type="Pfam" id="PF12698">
    <property type="entry name" value="ABC2_membrane_3"/>
    <property type="match status" value="1"/>
</dbReference>
<evidence type="ECO:0000256" key="5">
    <source>
        <dbReference type="ARBA" id="ARBA00022692"/>
    </source>
</evidence>
<dbReference type="OrthoDB" id="266913at2"/>
<dbReference type="RefSeq" id="WP_073345878.1">
    <property type="nucleotide sequence ID" value="NZ_FQVH01000041.1"/>
</dbReference>
<evidence type="ECO:0000313" key="10">
    <source>
        <dbReference type="EMBL" id="SHF73389.1"/>
    </source>
</evidence>
<evidence type="ECO:0000313" key="11">
    <source>
        <dbReference type="Proteomes" id="UP000184088"/>
    </source>
</evidence>
<feature type="transmembrane region" description="Helical" evidence="8">
    <location>
        <begin position="183"/>
        <end position="208"/>
    </location>
</feature>
<keyword evidence="3" id="KW-0813">Transport</keyword>
<organism evidence="10 11">
    <name type="scientific">Caldanaerobius fijiensis DSM 17918</name>
    <dbReference type="NCBI Taxonomy" id="1121256"/>
    <lineage>
        <taxon>Bacteria</taxon>
        <taxon>Bacillati</taxon>
        <taxon>Bacillota</taxon>
        <taxon>Clostridia</taxon>
        <taxon>Thermoanaerobacterales</taxon>
        <taxon>Thermoanaerobacteraceae</taxon>
        <taxon>Caldanaerobius</taxon>
    </lineage>
</organism>
<name>A0A1M5E2D4_9THEO</name>
<comment type="similarity">
    <text evidence="2">Belongs to the ABC-2 integral membrane protein family.</text>
</comment>
<feature type="transmembrane region" description="Helical" evidence="8">
    <location>
        <begin position="270"/>
        <end position="293"/>
    </location>
</feature>
<feature type="transmembrane region" description="Helical" evidence="8">
    <location>
        <begin position="148"/>
        <end position="171"/>
    </location>
</feature>
<dbReference type="InterPro" id="IPR051449">
    <property type="entry name" value="ABC-2_transporter_component"/>
</dbReference>
<reference evidence="10 11" key="1">
    <citation type="submission" date="2016-11" db="EMBL/GenBank/DDBJ databases">
        <authorList>
            <person name="Jaros S."/>
            <person name="Januszkiewicz K."/>
            <person name="Wedrychowicz H."/>
        </authorList>
    </citation>
    <scope>NUCLEOTIDE SEQUENCE [LARGE SCALE GENOMIC DNA]</scope>
    <source>
        <strain evidence="10 11">DSM 17918</strain>
    </source>
</reference>
<dbReference type="STRING" id="1121256.SAMN02746089_02464"/>
<feature type="transmembrane region" description="Helical" evidence="8">
    <location>
        <begin position="107"/>
        <end position="128"/>
    </location>
</feature>
<keyword evidence="5 8" id="KW-0812">Transmembrane</keyword>
<dbReference type="GO" id="GO:0005886">
    <property type="term" value="C:plasma membrane"/>
    <property type="evidence" value="ECO:0007669"/>
    <property type="project" value="UniProtKB-SubCell"/>
</dbReference>
<dbReference type="PROSITE" id="PS51012">
    <property type="entry name" value="ABC_TM2"/>
    <property type="match status" value="1"/>
</dbReference>
<dbReference type="AlphaFoldDB" id="A0A1M5E2D4"/>
<keyword evidence="7 8" id="KW-0472">Membrane</keyword>
<gene>
    <name evidence="10" type="ORF">SAMN02746089_02464</name>
</gene>
<evidence type="ECO:0000259" key="9">
    <source>
        <dbReference type="PROSITE" id="PS51012"/>
    </source>
</evidence>
<feature type="transmembrane region" description="Helical" evidence="8">
    <location>
        <begin position="245"/>
        <end position="264"/>
    </location>
</feature>